<dbReference type="NCBIfam" id="NF002458">
    <property type="entry name" value="PRK01641.1"/>
    <property type="match status" value="1"/>
</dbReference>
<dbReference type="GO" id="GO:0003861">
    <property type="term" value="F:3-isopropylmalate dehydratase activity"/>
    <property type="evidence" value="ECO:0007669"/>
    <property type="project" value="UniProtKB-EC"/>
</dbReference>
<protein>
    <recommendedName>
        <fullName evidence="6">3-isopropylmalate dehydratase</fullName>
        <ecNumber evidence="6">4.2.1.33</ecNumber>
    </recommendedName>
</protein>
<name>A0A2Z4Y7F4_SUMC1</name>
<dbReference type="GO" id="GO:0009098">
    <property type="term" value="P:L-leucine biosynthetic process"/>
    <property type="evidence" value="ECO:0007669"/>
    <property type="project" value="UniProtKB-KW"/>
</dbReference>
<dbReference type="PANTHER" id="PTHR43345">
    <property type="entry name" value="3-ISOPROPYLMALATE DEHYDRATASE SMALL SUBUNIT 2-RELATED-RELATED"/>
    <property type="match status" value="1"/>
</dbReference>
<keyword evidence="7" id="KW-0432">Leucine biosynthesis</keyword>
<dbReference type="EMBL" id="CP030759">
    <property type="protein sequence ID" value="AXA36572.1"/>
    <property type="molecule type" value="Genomic_DNA"/>
</dbReference>
<evidence type="ECO:0000256" key="9">
    <source>
        <dbReference type="ARBA" id="ARBA00023239"/>
    </source>
</evidence>
<evidence type="ECO:0000256" key="8">
    <source>
        <dbReference type="ARBA" id="ARBA00022605"/>
    </source>
</evidence>
<keyword evidence="8" id="KW-0028">Amino-acid biosynthesis</keyword>
<evidence type="ECO:0000256" key="7">
    <source>
        <dbReference type="ARBA" id="ARBA00022430"/>
    </source>
</evidence>
<evidence type="ECO:0000256" key="5">
    <source>
        <dbReference type="ARBA" id="ARBA00011271"/>
    </source>
</evidence>
<comment type="similarity">
    <text evidence="4">Belongs to the LeuD family. LeuD type 1 subfamily.</text>
</comment>
<comment type="catalytic activity">
    <reaction evidence="1">
        <text>(2R,3S)-3-isopropylmalate = (2S)-2-isopropylmalate</text>
        <dbReference type="Rhea" id="RHEA:32287"/>
        <dbReference type="ChEBI" id="CHEBI:1178"/>
        <dbReference type="ChEBI" id="CHEBI:35121"/>
        <dbReference type="EC" id="4.2.1.33"/>
    </reaction>
</comment>
<comment type="function">
    <text evidence="2">Catalyzes the isomerization between 2-isopropylmalate and 3-isopropylmalate, via the formation of 2-isopropylmaleate.</text>
</comment>
<comment type="pathway">
    <text evidence="3">Amino-acid biosynthesis; L-leucine biosynthesis; L-leucine from 3-methyl-2-oxobutanoate: step 2/4.</text>
</comment>
<dbReference type="Gene3D" id="3.20.19.10">
    <property type="entry name" value="Aconitase, domain 4"/>
    <property type="match status" value="1"/>
</dbReference>
<comment type="subunit">
    <text evidence="5">Heterodimer of LeuC and LeuD.</text>
</comment>
<accession>A0A2Z4Y7F4</accession>
<dbReference type="KEGG" id="schv:BRCON_1795"/>
<dbReference type="Proteomes" id="UP000262583">
    <property type="component" value="Chromosome"/>
</dbReference>
<reference evidence="12 13" key="1">
    <citation type="submission" date="2018-05" db="EMBL/GenBank/DDBJ databases">
        <title>A metagenomic window into the 2 km-deep terrestrial subsurface aquifer revealed taxonomically and functionally diverse microbial community comprising novel uncultured bacterial lineages.</title>
        <authorList>
            <person name="Kadnikov V.V."/>
            <person name="Mardanov A.V."/>
            <person name="Beletsky A.V."/>
            <person name="Banks D."/>
            <person name="Pimenov N.V."/>
            <person name="Frank Y.A."/>
            <person name="Karnachuk O.V."/>
            <person name="Ravin N.V."/>
        </authorList>
    </citation>
    <scope>NUCLEOTIDE SEQUENCE [LARGE SCALE GENOMIC DNA]</scope>
    <source>
        <strain evidence="12">BY</strain>
    </source>
</reference>
<evidence type="ECO:0000256" key="2">
    <source>
        <dbReference type="ARBA" id="ARBA00002695"/>
    </source>
</evidence>
<evidence type="ECO:0000256" key="6">
    <source>
        <dbReference type="ARBA" id="ARBA00011998"/>
    </source>
</evidence>
<evidence type="ECO:0000256" key="4">
    <source>
        <dbReference type="ARBA" id="ARBA00009845"/>
    </source>
</evidence>
<keyword evidence="9" id="KW-0456">Lyase</keyword>
<keyword evidence="10" id="KW-0100">Branched-chain amino acid biosynthesis</keyword>
<dbReference type="CDD" id="cd01577">
    <property type="entry name" value="IPMI_Swivel"/>
    <property type="match status" value="1"/>
</dbReference>
<feature type="domain" description="Aconitase A/isopropylmalate dehydratase small subunit swivel" evidence="11">
    <location>
        <begin position="10"/>
        <end position="120"/>
    </location>
</feature>
<dbReference type="EC" id="4.2.1.33" evidence="6"/>
<organism evidence="12 13">
    <name type="scientific">Sumerlaea chitinivorans</name>
    <dbReference type="NCBI Taxonomy" id="2250252"/>
    <lineage>
        <taxon>Bacteria</taxon>
        <taxon>Candidatus Sumerlaeota</taxon>
        <taxon>Candidatus Sumerlaeia</taxon>
        <taxon>Candidatus Sumerlaeales</taxon>
        <taxon>Candidatus Sumerlaeaceae</taxon>
        <taxon>Candidatus Sumerlaea</taxon>
    </lineage>
</organism>
<dbReference type="AlphaFoldDB" id="A0A2Z4Y7F4"/>
<dbReference type="InterPro" id="IPR015928">
    <property type="entry name" value="Aconitase/3IPM_dehydase_swvl"/>
</dbReference>
<evidence type="ECO:0000313" key="12">
    <source>
        <dbReference type="EMBL" id="AXA36572.1"/>
    </source>
</evidence>
<sequence length="204" mass="22886">MNDMKRIRITGRAVSVRGNDIDTDRIIPARYLRCVTFDGLGEHVFEDDRAQLKAKGETHPFDRPEFAGAEILFVNKNFGCGSSREHAPQAVMRWGKGIKAIVGESFAEIFFGNCVALGIPCVTVDEATAQEIMALNEAHPETEFTVDLERMVLTGAGREWPIQLAEGPRQQFLEGRWDSTAELMEAMEEIAATAARLPYFNHWR</sequence>
<dbReference type="Pfam" id="PF00694">
    <property type="entry name" value="Aconitase_C"/>
    <property type="match status" value="1"/>
</dbReference>
<evidence type="ECO:0000313" key="13">
    <source>
        <dbReference type="Proteomes" id="UP000262583"/>
    </source>
</evidence>
<dbReference type="InterPro" id="IPR033940">
    <property type="entry name" value="IPMI_Swivel"/>
</dbReference>
<dbReference type="SUPFAM" id="SSF52016">
    <property type="entry name" value="LeuD/IlvD-like"/>
    <property type="match status" value="1"/>
</dbReference>
<evidence type="ECO:0000256" key="1">
    <source>
        <dbReference type="ARBA" id="ARBA00000491"/>
    </source>
</evidence>
<evidence type="ECO:0000256" key="3">
    <source>
        <dbReference type="ARBA" id="ARBA00004729"/>
    </source>
</evidence>
<evidence type="ECO:0000259" key="11">
    <source>
        <dbReference type="Pfam" id="PF00694"/>
    </source>
</evidence>
<dbReference type="InterPro" id="IPR000573">
    <property type="entry name" value="AconitaseA/IPMdHydase_ssu_swvl"/>
</dbReference>
<evidence type="ECO:0000256" key="10">
    <source>
        <dbReference type="ARBA" id="ARBA00023304"/>
    </source>
</evidence>
<dbReference type="InterPro" id="IPR050075">
    <property type="entry name" value="LeuD"/>
</dbReference>
<proteinExistence type="inferred from homology"/>
<gene>
    <name evidence="12" type="ORF">BRCON_1795</name>
</gene>
<dbReference type="PANTHER" id="PTHR43345:SF5">
    <property type="entry name" value="3-ISOPROPYLMALATE DEHYDRATASE SMALL SUBUNIT"/>
    <property type="match status" value="1"/>
</dbReference>